<keyword evidence="12" id="KW-1185">Reference proteome</keyword>
<evidence type="ECO:0008006" key="13">
    <source>
        <dbReference type="Google" id="ProtNLM"/>
    </source>
</evidence>
<dbReference type="PANTHER" id="PTHR13050:SF7">
    <property type="entry name" value="VESICLE TRANSPORT PROTEIN USE1"/>
    <property type="match status" value="1"/>
</dbReference>
<dbReference type="GO" id="GO:0031201">
    <property type="term" value="C:SNARE complex"/>
    <property type="evidence" value="ECO:0007669"/>
    <property type="project" value="TreeGrafter"/>
</dbReference>
<dbReference type="OrthoDB" id="4506189at2759"/>
<dbReference type="OMA" id="NATHFSD"/>
<dbReference type="eggNOG" id="ENOG502SCD1">
    <property type="taxonomic scope" value="Eukaryota"/>
</dbReference>
<keyword evidence="6" id="KW-0931">ER-Golgi transport</keyword>
<evidence type="ECO:0000256" key="1">
    <source>
        <dbReference type="ARBA" id="ARBA00004163"/>
    </source>
</evidence>
<evidence type="ECO:0000256" key="4">
    <source>
        <dbReference type="ARBA" id="ARBA00022692"/>
    </source>
</evidence>
<dbReference type="InterPro" id="IPR019150">
    <property type="entry name" value="Vesicle_transport_protein_Use1"/>
</dbReference>
<evidence type="ECO:0000256" key="6">
    <source>
        <dbReference type="ARBA" id="ARBA00022892"/>
    </source>
</evidence>
<gene>
    <name evidence="11" type="ORF">GLOTRDRAFT_110331</name>
</gene>
<evidence type="ECO:0000256" key="2">
    <source>
        <dbReference type="ARBA" id="ARBA00007891"/>
    </source>
</evidence>
<dbReference type="Pfam" id="PF09753">
    <property type="entry name" value="Use1"/>
    <property type="match status" value="1"/>
</dbReference>
<name>S7RQL7_GLOTA</name>
<evidence type="ECO:0000256" key="5">
    <source>
        <dbReference type="ARBA" id="ARBA00022824"/>
    </source>
</evidence>
<feature type="transmembrane region" description="Helical" evidence="10">
    <location>
        <begin position="269"/>
        <end position="288"/>
    </location>
</feature>
<dbReference type="EMBL" id="KB469299">
    <property type="protein sequence ID" value="EPQ56875.1"/>
    <property type="molecule type" value="Genomic_DNA"/>
</dbReference>
<keyword evidence="4 10" id="KW-0812">Transmembrane</keyword>
<keyword evidence="7" id="KW-0653">Protein transport</keyword>
<dbReference type="CDD" id="cd15860">
    <property type="entry name" value="SNARE_USE1"/>
    <property type="match status" value="1"/>
</dbReference>
<comment type="subcellular location">
    <subcellularLocation>
        <location evidence="1">Endoplasmic reticulum membrane</location>
        <topology evidence="1">Single-pass type IV membrane protein</topology>
    </subcellularLocation>
</comment>
<evidence type="ECO:0000256" key="8">
    <source>
        <dbReference type="ARBA" id="ARBA00022989"/>
    </source>
</evidence>
<evidence type="ECO:0000256" key="7">
    <source>
        <dbReference type="ARBA" id="ARBA00022927"/>
    </source>
</evidence>
<accession>S7RQL7</accession>
<evidence type="ECO:0000256" key="9">
    <source>
        <dbReference type="ARBA" id="ARBA00023136"/>
    </source>
</evidence>
<sequence length="292" mass="32566">MSFRSAEQSQHDKINLVRLVKRLDQSVSHDFEEGLGDNNGGEHPEKTEKYIRAQGAMQKVKYAQKLLRTPEIQAELQSQRRYDNFRTTLARLEATLEKTLKVLEPEPIRPEPILPTLPKPQVVTPLPTRLQSKDNFSTETAASPETVQKVLPAADLLLSPSEALPPEPDLSRTSLIAPPLPQSTLPSLPTSSTVPLQSSNLLHEELSAQLAQMATQLKANAVHFSSTLAKDQALVQETQEKLETNYNVMKKERVRVRDFRGKSGGTTCLVIFSVVAVLISFVVMVFIIRLTR</sequence>
<evidence type="ECO:0000313" key="11">
    <source>
        <dbReference type="EMBL" id="EPQ56875.1"/>
    </source>
</evidence>
<dbReference type="RefSeq" id="XP_007864071.1">
    <property type="nucleotide sequence ID" value="XM_007865880.1"/>
</dbReference>
<dbReference type="PANTHER" id="PTHR13050">
    <property type="entry name" value="USE1-LIKE PROTEIN"/>
    <property type="match status" value="1"/>
</dbReference>
<evidence type="ECO:0000313" key="12">
    <source>
        <dbReference type="Proteomes" id="UP000030669"/>
    </source>
</evidence>
<dbReference type="GO" id="GO:0005484">
    <property type="term" value="F:SNAP receptor activity"/>
    <property type="evidence" value="ECO:0007669"/>
    <property type="project" value="TreeGrafter"/>
</dbReference>
<dbReference type="GeneID" id="19299200"/>
<dbReference type="AlphaFoldDB" id="S7RQL7"/>
<dbReference type="HOGENOM" id="CLU_083976_0_0_1"/>
<keyword evidence="9 10" id="KW-0472">Membrane</keyword>
<evidence type="ECO:0000256" key="3">
    <source>
        <dbReference type="ARBA" id="ARBA00022448"/>
    </source>
</evidence>
<comment type="similarity">
    <text evidence="2">Belongs to the USE1 family.</text>
</comment>
<dbReference type="Proteomes" id="UP000030669">
    <property type="component" value="Unassembled WGS sequence"/>
</dbReference>
<evidence type="ECO:0000256" key="10">
    <source>
        <dbReference type="SAM" id="Phobius"/>
    </source>
</evidence>
<dbReference type="STRING" id="670483.S7RQL7"/>
<dbReference type="GO" id="GO:0006890">
    <property type="term" value="P:retrograde vesicle-mediated transport, Golgi to endoplasmic reticulum"/>
    <property type="evidence" value="ECO:0007669"/>
    <property type="project" value="TreeGrafter"/>
</dbReference>
<keyword evidence="8 10" id="KW-1133">Transmembrane helix</keyword>
<protein>
    <recommendedName>
        <fullName evidence="13">Synaptobrevin</fullName>
    </recommendedName>
</protein>
<dbReference type="GO" id="GO:0005789">
    <property type="term" value="C:endoplasmic reticulum membrane"/>
    <property type="evidence" value="ECO:0007669"/>
    <property type="project" value="UniProtKB-SubCell"/>
</dbReference>
<proteinExistence type="inferred from homology"/>
<organism evidence="11 12">
    <name type="scientific">Gloeophyllum trabeum (strain ATCC 11539 / FP-39264 / Madison 617)</name>
    <name type="common">Brown rot fungus</name>
    <dbReference type="NCBI Taxonomy" id="670483"/>
    <lineage>
        <taxon>Eukaryota</taxon>
        <taxon>Fungi</taxon>
        <taxon>Dikarya</taxon>
        <taxon>Basidiomycota</taxon>
        <taxon>Agaricomycotina</taxon>
        <taxon>Agaricomycetes</taxon>
        <taxon>Gloeophyllales</taxon>
        <taxon>Gloeophyllaceae</taxon>
        <taxon>Gloeophyllum</taxon>
    </lineage>
</organism>
<reference evidence="11 12" key="1">
    <citation type="journal article" date="2012" name="Science">
        <title>The Paleozoic origin of enzymatic lignin decomposition reconstructed from 31 fungal genomes.</title>
        <authorList>
            <person name="Floudas D."/>
            <person name="Binder M."/>
            <person name="Riley R."/>
            <person name="Barry K."/>
            <person name="Blanchette R.A."/>
            <person name="Henrissat B."/>
            <person name="Martinez A.T."/>
            <person name="Otillar R."/>
            <person name="Spatafora J.W."/>
            <person name="Yadav J.S."/>
            <person name="Aerts A."/>
            <person name="Benoit I."/>
            <person name="Boyd A."/>
            <person name="Carlson A."/>
            <person name="Copeland A."/>
            <person name="Coutinho P.M."/>
            <person name="de Vries R.P."/>
            <person name="Ferreira P."/>
            <person name="Findley K."/>
            <person name="Foster B."/>
            <person name="Gaskell J."/>
            <person name="Glotzer D."/>
            <person name="Gorecki P."/>
            <person name="Heitman J."/>
            <person name="Hesse C."/>
            <person name="Hori C."/>
            <person name="Igarashi K."/>
            <person name="Jurgens J.A."/>
            <person name="Kallen N."/>
            <person name="Kersten P."/>
            <person name="Kohler A."/>
            <person name="Kuees U."/>
            <person name="Kumar T.K.A."/>
            <person name="Kuo A."/>
            <person name="LaButti K."/>
            <person name="Larrondo L.F."/>
            <person name="Lindquist E."/>
            <person name="Ling A."/>
            <person name="Lombard V."/>
            <person name="Lucas S."/>
            <person name="Lundell T."/>
            <person name="Martin R."/>
            <person name="McLaughlin D.J."/>
            <person name="Morgenstern I."/>
            <person name="Morin E."/>
            <person name="Murat C."/>
            <person name="Nagy L.G."/>
            <person name="Nolan M."/>
            <person name="Ohm R.A."/>
            <person name="Patyshakuliyeva A."/>
            <person name="Rokas A."/>
            <person name="Ruiz-Duenas F.J."/>
            <person name="Sabat G."/>
            <person name="Salamov A."/>
            <person name="Samejima M."/>
            <person name="Schmutz J."/>
            <person name="Slot J.C."/>
            <person name="St John F."/>
            <person name="Stenlid J."/>
            <person name="Sun H."/>
            <person name="Sun S."/>
            <person name="Syed K."/>
            <person name="Tsang A."/>
            <person name="Wiebenga A."/>
            <person name="Young D."/>
            <person name="Pisabarro A."/>
            <person name="Eastwood D.C."/>
            <person name="Martin F."/>
            <person name="Cullen D."/>
            <person name="Grigoriev I.V."/>
            <person name="Hibbett D.S."/>
        </authorList>
    </citation>
    <scope>NUCLEOTIDE SEQUENCE [LARGE SCALE GENOMIC DNA]</scope>
    <source>
        <strain evidence="11 12">ATCC 11539</strain>
    </source>
</reference>
<dbReference type="KEGG" id="gtr:GLOTRDRAFT_110331"/>
<keyword evidence="5" id="KW-0256">Endoplasmic reticulum</keyword>
<keyword evidence="3" id="KW-0813">Transport</keyword>
<dbReference type="GO" id="GO:0015031">
    <property type="term" value="P:protein transport"/>
    <property type="evidence" value="ECO:0007669"/>
    <property type="project" value="UniProtKB-KW"/>
</dbReference>